<organism evidence="6 8">
    <name type="scientific">Mumia zhuanghuii</name>
    <dbReference type="NCBI Taxonomy" id="2585211"/>
    <lineage>
        <taxon>Bacteria</taxon>
        <taxon>Bacillati</taxon>
        <taxon>Actinomycetota</taxon>
        <taxon>Actinomycetes</taxon>
        <taxon>Propionibacteriales</taxon>
        <taxon>Nocardioidaceae</taxon>
        <taxon>Mumia</taxon>
    </lineage>
</organism>
<dbReference type="OrthoDB" id="3181812at2"/>
<dbReference type="EMBL" id="VDFR01000079">
    <property type="protein sequence ID" value="TNC43672.1"/>
    <property type="molecule type" value="Genomic_DNA"/>
</dbReference>
<dbReference type="PANTHER" id="PTHR30346">
    <property type="entry name" value="TRANSCRIPTIONAL DUAL REGULATOR HCAR-RELATED"/>
    <property type="match status" value="1"/>
</dbReference>
<protein>
    <submittedName>
        <fullName evidence="6">LysR family transcriptional regulator</fullName>
    </submittedName>
</protein>
<evidence type="ECO:0000256" key="4">
    <source>
        <dbReference type="ARBA" id="ARBA00023163"/>
    </source>
</evidence>
<reference evidence="6 8" key="1">
    <citation type="submission" date="2019-05" db="EMBL/GenBank/DDBJ databases">
        <title>Mumia sp. nov., isolated from the intestinal contents of plateau pika (Ochotona curzoniae) in the Qinghai-Tibet plateau of China.</title>
        <authorList>
            <person name="Tian Z."/>
        </authorList>
    </citation>
    <scope>NUCLEOTIDE SEQUENCE [LARGE SCALE GENOMIC DNA]</scope>
    <source>
        <strain evidence="8">527</strain>
        <strain evidence="6">Z527</strain>
    </source>
</reference>
<keyword evidence="4" id="KW-0804">Transcription</keyword>
<evidence type="ECO:0000313" key="8">
    <source>
        <dbReference type="Proteomes" id="UP000306740"/>
    </source>
</evidence>
<dbReference type="SUPFAM" id="SSF46785">
    <property type="entry name" value="Winged helix' DNA-binding domain"/>
    <property type="match status" value="1"/>
</dbReference>
<evidence type="ECO:0000256" key="2">
    <source>
        <dbReference type="ARBA" id="ARBA00023015"/>
    </source>
</evidence>
<comment type="similarity">
    <text evidence="1">Belongs to the LysR transcriptional regulatory family.</text>
</comment>
<dbReference type="Gene3D" id="1.10.10.10">
    <property type="entry name" value="Winged helix-like DNA-binding domain superfamily/Winged helix DNA-binding domain"/>
    <property type="match status" value="1"/>
</dbReference>
<dbReference type="CDD" id="cd05466">
    <property type="entry name" value="PBP2_LTTR_substrate"/>
    <property type="match status" value="1"/>
</dbReference>
<gene>
    <name evidence="7" type="ORF">FHE65_17690</name>
    <name evidence="6" type="ORF">FHE65_27675</name>
</gene>
<dbReference type="Pfam" id="PF03466">
    <property type="entry name" value="LysR_substrate"/>
    <property type="match status" value="1"/>
</dbReference>
<dbReference type="FunFam" id="1.10.10.10:FF:000001">
    <property type="entry name" value="LysR family transcriptional regulator"/>
    <property type="match status" value="1"/>
</dbReference>
<feature type="domain" description="HTH lysR-type" evidence="5">
    <location>
        <begin position="1"/>
        <end position="58"/>
    </location>
</feature>
<comment type="caution">
    <text evidence="6">The sequence shown here is derived from an EMBL/GenBank/DDBJ whole genome shotgun (WGS) entry which is preliminary data.</text>
</comment>
<dbReference type="InterPro" id="IPR005119">
    <property type="entry name" value="LysR_subst-bd"/>
</dbReference>
<dbReference type="GO" id="GO:0032993">
    <property type="term" value="C:protein-DNA complex"/>
    <property type="evidence" value="ECO:0007669"/>
    <property type="project" value="TreeGrafter"/>
</dbReference>
<evidence type="ECO:0000256" key="3">
    <source>
        <dbReference type="ARBA" id="ARBA00023125"/>
    </source>
</evidence>
<keyword evidence="3" id="KW-0238">DNA-binding</keyword>
<dbReference type="RefSeq" id="WP_139087396.1">
    <property type="nucleotide sequence ID" value="NZ_VDFR01000079.1"/>
</dbReference>
<dbReference type="Proteomes" id="UP000306740">
    <property type="component" value="Unassembled WGS sequence"/>
</dbReference>
<evidence type="ECO:0000259" key="5">
    <source>
        <dbReference type="PROSITE" id="PS50931"/>
    </source>
</evidence>
<evidence type="ECO:0000313" key="7">
    <source>
        <dbReference type="EMBL" id="TNC43672.1"/>
    </source>
</evidence>
<dbReference type="AlphaFoldDB" id="A0A5C4MF52"/>
<dbReference type="Pfam" id="PF00126">
    <property type="entry name" value="HTH_1"/>
    <property type="match status" value="1"/>
</dbReference>
<dbReference type="GO" id="GO:0003700">
    <property type="term" value="F:DNA-binding transcription factor activity"/>
    <property type="evidence" value="ECO:0007669"/>
    <property type="project" value="InterPro"/>
</dbReference>
<dbReference type="InterPro" id="IPR036390">
    <property type="entry name" value="WH_DNA-bd_sf"/>
</dbReference>
<name>A0A5C4MF52_9ACTN</name>
<evidence type="ECO:0000256" key="1">
    <source>
        <dbReference type="ARBA" id="ARBA00009437"/>
    </source>
</evidence>
<dbReference type="SUPFAM" id="SSF53850">
    <property type="entry name" value="Periplasmic binding protein-like II"/>
    <property type="match status" value="1"/>
</dbReference>
<dbReference type="PRINTS" id="PR00039">
    <property type="entry name" value="HTHLYSR"/>
</dbReference>
<dbReference type="InterPro" id="IPR036388">
    <property type="entry name" value="WH-like_DNA-bd_sf"/>
</dbReference>
<proteinExistence type="inferred from homology"/>
<sequence>MELRVLAYFVATAEAGTVSGAAVALHMTQPALSRQLRGLERELGVDLFTRARGRLTLNAAGTQFLPVARDLLRRADEARDAASALAAGRLEALTIATRTTTLTDVIAPFVAGLRPDDPVPTILETEVGDPHLALRDGADLALVFDRPGPDLAGAPIAVLPVWAYVRADHAWAGRRSVALDALVAERLVVLRAGMRARHVLDVAVETAGLALGSHVESSHPQVAQALAAAGRGVAVVTDDPRFDLVPLEIEGAHGPVRVHLWAAWEPDHHAAGTLADLTSRLRAFCVARYGEGVAPPTD</sequence>
<keyword evidence="2" id="KW-0805">Transcription regulation</keyword>
<dbReference type="Gene3D" id="3.40.190.290">
    <property type="match status" value="1"/>
</dbReference>
<dbReference type="InterPro" id="IPR000847">
    <property type="entry name" value="LysR_HTH_N"/>
</dbReference>
<dbReference type="PROSITE" id="PS50931">
    <property type="entry name" value="HTH_LYSR"/>
    <property type="match status" value="1"/>
</dbReference>
<dbReference type="PANTHER" id="PTHR30346:SF28">
    <property type="entry name" value="HTH-TYPE TRANSCRIPTIONAL REGULATOR CYNR"/>
    <property type="match status" value="1"/>
</dbReference>
<evidence type="ECO:0000313" key="6">
    <source>
        <dbReference type="EMBL" id="TNC34614.1"/>
    </source>
</evidence>
<dbReference type="EMBL" id="VDFR01000154">
    <property type="protein sequence ID" value="TNC34614.1"/>
    <property type="molecule type" value="Genomic_DNA"/>
</dbReference>
<accession>A0A5C4MF52</accession>
<dbReference type="GO" id="GO:0003677">
    <property type="term" value="F:DNA binding"/>
    <property type="evidence" value="ECO:0007669"/>
    <property type="project" value="UniProtKB-KW"/>
</dbReference>